<proteinExistence type="predicted"/>
<organism evidence="1 2">
    <name type="scientific">Myxococcus landrumensis</name>
    <dbReference type="NCBI Taxonomy" id="2813577"/>
    <lineage>
        <taxon>Bacteria</taxon>
        <taxon>Pseudomonadati</taxon>
        <taxon>Myxococcota</taxon>
        <taxon>Myxococcia</taxon>
        <taxon>Myxococcales</taxon>
        <taxon>Cystobacterineae</taxon>
        <taxon>Myxococcaceae</taxon>
        <taxon>Myxococcus</taxon>
    </lineage>
</organism>
<gene>
    <name evidence="1" type="ORF">JY572_23625</name>
</gene>
<name>A0ABX7MY95_9BACT</name>
<evidence type="ECO:0008006" key="3">
    <source>
        <dbReference type="Google" id="ProtNLM"/>
    </source>
</evidence>
<sequence length="140" mass="14888">MKRSGTVLLGLLWLLQGCALSRPEKAPPEEAAHYKFPVALPTEGQQVLSGPIAAAVSLAMDDFLPLGHTPLSDASPMELCASRRDAYDVTAVPGSNEGVVFVSFSPRESACRDLPGPVRSDTPVVYAVDVARSRILSVQK</sequence>
<dbReference type="PROSITE" id="PS51257">
    <property type="entry name" value="PROKAR_LIPOPROTEIN"/>
    <property type="match status" value="1"/>
</dbReference>
<reference evidence="1 2" key="1">
    <citation type="submission" date="2021-02" db="EMBL/GenBank/DDBJ databases">
        <title>De Novo genome assembly of isolated myxobacteria.</title>
        <authorList>
            <person name="Stevens D.C."/>
        </authorList>
    </citation>
    <scope>NUCLEOTIDE SEQUENCE [LARGE SCALE GENOMIC DNA]</scope>
    <source>
        <strain evidence="1 2">SCHIC003</strain>
    </source>
</reference>
<evidence type="ECO:0000313" key="2">
    <source>
        <dbReference type="Proteomes" id="UP000663090"/>
    </source>
</evidence>
<accession>A0ABX7MY95</accession>
<dbReference type="EMBL" id="CP071091">
    <property type="protein sequence ID" value="QSQ11396.1"/>
    <property type="molecule type" value="Genomic_DNA"/>
</dbReference>
<dbReference type="Proteomes" id="UP000663090">
    <property type="component" value="Chromosome"/>
</dbReference>
<protein>
    <recommendedName>
        <fullName evidence="3">Lipoprotein</fullName>
    </recommendedName>
</protein>
<evidence type="ECO:0000313" key="1">
    <source>
        <dbReference type="EMBL" id="QSQ11396.1"/>
    </source>
</evidence>
<dbReference type="RefSeq" id="WP_206713149.1">
    <property type="nucleotide sequence ID" value="NZ_CP071091.1"/>
</dbReference>
<keyword evidence="2" id="KW-1185">Reference proteome</keyword>